<dbReference type="PROSITE" id="PS51767">
    <property type="entry name" value="PEPTIDASE_A1"/>
    <property type="match status" value="1"/>
</dbReference>
<dbReference type="InterPro" id="IPR021109">
    <property type="entry name" value="Peptidase_aspartic_dom_sf"/>
</dbReference>
<dbReference type="GO" id="GO:0006508">
    <property type="term" value="P:proteolysis"/>
    <property type="evidence" value="ECO:0007669"/>
    <property type="project" value="UniProtKB-KW"/>
</dbReference>
<protein>
    <recommendedName>
        <fullName evidence="6">Peptidase A1 domain-containing protein</fullName>
    </recommendedName>
</protein>
<keyword evidence="3" id="KW-0064">Aspartyl protease</keyword>
<accession>A0A5J9VU70</accession>
<dbReference type="GO" id="GO:0004190">
    <property type="term" value="F:aspartic-type endopeptidase activity"/>
    <property type="evidence" value="ECO:0007669"/>
    <property type="project" value="UniProtKB-KW"/>
</dbReference>
<comment type="caution">
    <text evidence="7">The sequence shown here is derived from an EMBL/GenBank/DDBJ whole genome shotgun (WGS) entry which is preliminary data.</text>
</comment>
<feature type="non-terminal residue" evidence="7">
    <location>
        <position position="1"/>
    </location>
</feature>
<dbReference type="InterPro" id="IPR051708">
    <property type="entry name" value="Plant_Aspart_Prot_A1"/>
</dbReference>
<proteinExistence type="inferred from homology"/>
<evidence type="ECO:0000256" key="4">
    <source>
        <dbReference type="ARBA" id="ARBA00022801"/>
    </source>
</evidence>
<dbReference type="AlphaFoldDB" id="A0A5J9VU70"/>
<dbReference type="Gramene" id="TVU38630">
    <property type="protein sequence ID" value="TVU38630"/>
    <property type="gene ID" value="EJB05_12014"/>
</dbReference>
<dbReference type="InterPro" id="IPR034161">
    <property type="entry name" value="Pepsin-like_plant"/>
</dbReference>
<evidence type="ECO:0000256" key="2">
    <source>
        <dbReference type="ARBA" id="ARBA00022670"/>
    </source>
</evidence>
<evidence type="ECO:0000259" key="6">
    <source>
        <dbReference type="PROSITE" id="PS51767"/>
    </source>
</evidence>
<evidence type="ECO:0000313" key="7">
    <source>
        <dbReference type="EMBL" id="TVU38630.1"/>
    </source>
</evidence>
<reference evidence="7 8" key="1">
    <citation type="journal article" date="2019" name="Sci. Rep.">
        <title>A high-quality genome of Eragrostis curvula grass provides insights into Poaceae evolution and supports new strategies to enhance forage quality.</title>
        <authorList>
            <person name="Carballo J."/>
            <person name="Santos B.A.C.M."/>
            <person name="Zappacosta D."/>
            <person name="Garbus I."/>
            <person name="Selva J.P."/>
            <person name="Gallo C.A."/>
            <person name="Diaz A."/>
            <person name="Albertini E."/>
            <person name="Caccamo M."/>
            <person name="Echenique V."/>
        </authorList>
    </citation>
    <scope>NUCLEOTIDE SEQUENCE [LARGE SCALE GENOMIC DNA]</scope>
    <source>
        <strain evidence="8">cv. Victoria</strain>
        <tissue evidence="7">Leaf</tissue>
    </source>
</reference>
<dbReference type="PANTHER" id="PTHR47967:SF68">
    <property type="entry name" value="OS07G0533000 PROTEIN"/>
    <property type="match status" value="1"/>
</dbReference>
<dbReference type="Proteomes" id="UP000324897">
    <property type="component" value="Chromosome 4"/>
</dbReference>
<gene>
    <name evidence="7" type="ORF">EJB05_12014</name>
</gene>
<keyword evidence="5" id="KW-0325">Glycoprotein</keyword>
<evidence type="ECO:0000256" key="5">
    <source>
        <dbReference type="ARBA" id="ARBA00023180"/>
    </source>
</evidence>
<dbReference type="Pfam" id="PF14543">
    <property type="entry name" value="TAXi_N"/>
    <property type="match status" value="1"/>
</dbReference>
<dbReference type="InterPro" id="IPR033121">
    <property type="entry name" value="PEPTIDASE_A1"/>
</dbReference>
<evidence type="ECO:0000256" key="3">
    <source>
        <dbReference type="ARBA" id="ARBA00022750"/>
    </source>
</evidence>
<dbReference type="Gene3D" id="2.40.70.10">
    <property type="entry name" value="Acid Proteases"/>
    <property type="match status" value="2"/>
</dbReference>
<feature type="domain" description="Peptidase A1" evidence="6">
    <location>
        <begin position="1"/>
        <end position="225"/>
    </location>
</feature>
<dbReference type="OrthoDB" id="660550at2759"/>
<name>A0A5J9VU70_9POAL</name>
<keyword evidence="4" id="KW-0378">Hydrolase</keyword>
<dbReference type="InterPro" id="IPR032799">
    <property type="entry name" value="TAXi_C"/>
</dbReference>
<dbReference type="SUPFAM" id="SSF50630">
    <property type="entry name" value="Acid proteases"/>
    <property type="match status" value="1"/>
</dbReference>
<dbReference type="InterPro" id="IPR032861">
    <property type="entry name" value="TAXi_N"/>
</dbReference>
<comment type="similarity">
    <text evidence="1">Belongs to the peptidase A1 family.</text>
</comment>
<keyword evidence="2" id="KW-0645">Protease</keyword>
<keyword evidence="8" id="KW-1185">Reference proteome</keyword>
<sequence>MSTSTTSSVLPGASRACDAGYGCAYDYHYTVGYTAGYLAADTLALGGASIVPRRRVQPFGCSTVNGGPMDGASGILGLGRGALSLVSQLGVGRFSYCLRSDANAGASPILFGSVANVTGATVQSTPLVRNPVTQHAPYYYVNLTGVTVGGTDLPVTSDTFGFTATGAGGLIVDSGTTFTNLAEAGYAMVRQAFLSQTANLTRVSGTPFKFDLCFAAGRFRWLFIL</sequence>
<dbReference type="EMBL" id="RWGY01000007">
    <property type="protein sequence ID" value="TVU38630.1"/>
    <property type="molecule type" value="Genomic_DNA"/>
</dbReference>
<dbReference type="Pfam" id="PF14541">
    <property type="entry name" value="TAXi_C"/>
    <property type="match status" value="1"/>
</dbReference>
<evidence type="ECO:0000313" key="8">
    <source>
        <dbReference type="Proteomes" id="UP000324897"/>
    </source>
</evidence>
<organism evidence="7 8">
    <name type="scientific">Eragrostis curvula</name>
    <name type="common">weeping love grass</name>
    <dbReference type="NCBI Taxonomy" id="38414"/>
    <lineage>
        <taxon>Eukaryota</taxon>
        <taxon>Viridiplantae</taxon>
        <taxon>Streptophyta</taxon>
        <taxon>Embryophyta</taxon>
        <taxon>Tracheophyta</taxon>
        <taxon>Spermatophyta</taxon>
        <taxon>Magnoliopsida</taxon>
        <taxon>Liliopsida</taxon>
        <taxon>Poales</taxon>
        <taxon>Poaceae</taxon>
        <taxon>PACMAD clade</taxon>
        <taxon>Chloridoideae</taxon>
        <taxon>Eragrostideae</taxon>
        <taxon>Eragrostidinae</taxon>
        <taxon>Eragrostis</taxon>
    </lineage>
</organism>
<dbReference type="GO" id="GO:0005576">
    <property type="term" value="C:extracellular region"/>
    <property type="evidence" value="ECO:0007669"/>
    <property type="project" value="TreeGrafter"/>
</dbReference>
<dbReference type="PANTHER" id="PTHR47967">
    <property type="entry name" value="OS07G0603500 PROTEIN-RELATED"/>
    <property type="match status" value="1"/>
</dbReference>
<dbReference type="CDD" id="cd05476">
    <property type="entry name" value="pepsin_A_like_plant"/>
    <property type="match status" value="1"/>
</dbReference>
<evidence type="ECO:0000256" key="1">
    <source>
        <dbReference type="ARBA" id="ARBA00007447"/>
    </source>
</evidence>